<keyword evidence="2" id="KW-1185">Reference proteome</keyword>
<evidence type="ECO:0000313" key="1">
    <source>
        <dbReference type="EMBL" id="UYP44759.1"/>
    </source>
</evidence>
<proteinExistence type="predicted"/>
<organism evidence="1 2">
    <name type="scientific">Candidatus Lokiarchaeum ossiferum</name>
    <dbReference type="NCBI Taxonomy" id="2951803"/>
    <lineage>
        <taxon>Archaea</taxon>
        <taxon>Promethearchaeati</taxon>
        <taxon>Promethearchaeota</taxon>
        <taxon>Promethearchaeia</taxon>
        <taxon>Promethearchaeales</taxon>
        <taxon>Promethearchaeaceae</taxon>
        <taxon>Candidatus Lokiarchaeum</taxon>
    </lineage>
</organism>
<protein>
    <recommendedName>
        <fullName evidence="3">Carboxypeptidase regulatory-like domain-containing protein</fullName>
    </recommendedName>
</protein>
<sequence>MNFKAKKMEIAALLFILITIVPIITVSGAQEIPPEDPPAPTIYTVTGYLRSDGYGFIRNEKLNIYAGSISLGEAYTNDLGYFSMSFNSYMTINDIIVKADIAGFDYAQLSVHSTGVNFNFGQFYLNLQEDNTCPTINHPSDISYEAGTVGNIITWIGIDDHPDQYTLYNSNGEVVQIGMWSSSIGITINFDGLVPGTHTFYITLQDHLPYQNGLARDEVIVKVYDVMTVFGVIKNDWDSNPMSNVNVQLHGQLVGGSTEELIDSCSTSGSGTYSVEAPINGDYSSFKLTLSKLGFFSYTETYGPYVDAHDLNVMLIPEDDTIPTVTNRGNINIIDTTGIQRPMVQWDVSDNFPTYYRISQGADISNWYSWNNGDLIQVDLSDYSLGEYNFEITLKDYGNHIVTDTVNVKLLKEFRMDGIVISDHRDIPLKSANIQILGMTDYWREIHRFGTNDSGQFEESFGYDPNISQLQAKITYPGHSSRTISLNMAQSHFSGEISLDPSDITVPTLTRTGTNSDTTHFYIEEFGDVSFGWKAIDDHPSGYAIFINNVFTESGDWNSNQEFNFELSNLAFGEYSYTLRVDDYGSHYVSDTVYIHVGRELSISGILYDEWINSPKDGSLMSLQYYSEGSGWKSFTNGDAHALSGEQNTPGYYSFSVQYYSPMILARIFIAEYAGYAELAHEFNLGSIPPTNLYLQRVEEDNAPWVNHPADMVIFYQEEANISWMANDGHPVAAWISEDNTDTFLRPRFHWLGEDIDFCLKVLAVGSYNITLHLEDSTDNIVTDTVEVIVKSRKTIVKKIDYFEDEEITPDWQTRISTPGIEQTFSEGNYNTGNWGTRNVLRMDEGNTGTGRSRYDYYQDLGESFSGDFELSAIIGLYQPYSGEMAFNGLTILDENWNPIAYGGMYDAWSGSTKKDCAGINGQTYSTGYIFNTPNRAIGVKIQRVGDTWTVYLDTDQDSDFTEFTTPLLTETCTTTARYIGFYFYQYSTYKNPNYFAWTDDFNFKASPISSDTFDDSSINSVWDTRIITVGMEQTFTEGSANTGTWGSRDMLRMDEGTTGTGRSYYAVFQDLGDSFTADFTMSAIVGMYQPTYGEMAFIRLAIWDENWNVIAEGGLYDAWAGTAKKDCAYLNGQAYSTGYNFMANRAHGVKIQRSGDSWSVFLDTDQDSNFGEFSTPILTDTCTSVPRYVGFEFFQYSTYKQAGQYCWADDFSFSL</sequence>
<evidence type="ECO:0000313" key="2">
    <source>
        <dbReference type="Proteomes" id="UP001208689"/>
    </source>
</evidence>
<gene>
    <name evidence="1" type="ORF">NEF87_001044</name>
</gene>
<reference evidence="1" key="1">
    <citation type="submission" date="2022-09" db="EMBL/GenBank/DDBJ databases">
        <title>Actin cytoskeleton and complex cell architecture in an #Asgard archaeon.</title>
        <authorList>
            <person name="Ponce Toledo R.I."/>
            <person name="Schleper C."/>
            <person name="Rodrigues Oliveira T."/>
            <person name="Wollweber F."/>
            <person name="Xu J."/>
            <person name="Rittmann S."/>
            <person name="Klingl A."/>
            <person name="Pilhofer M."/>
        </authorList>
    </citation>
    <scope>NUCLEOTIDE SEQUENCE</scope>
    <source>
        <strain evidence="1">B-35</strain>
    </source>
</reference>
<name>A0ABY6HQK6_9ARCH</name>
<dbReference type="Proteomes" id="UP001208689">
    <property type="component" value="Chromosome"/>
</dbReference>
<dbReference type="EMBL" id="CP104013">
    <property type="protein sequence ID" value="UYP44759.1"/>
    <property type="molecule type" value="Genomic_DNA"/>
</dbReference>
<accession>A0ABY6HQK6</accession>
<evidence type="ECO:0008006" key="3">
    <source>
        <dbReference type="Google" id="ProtNLM"/>
    </source>
</evidence>